<dbReference type="GO" id="GO:0016279">
    <property type="term" value="F:protein-lysine N-methyltransferase activity"/>
    <property type="evidence" value="ECO:0007669"/>
    <property type="project" value="TreeGrafter"/>
</dbReference>
<dbReference type="InterPro" id="IPR050600">
    <property type="entry name" value="SETD3_SETD6_MTase"/>
</dbReference>
<dbReference type="GO" id="GO:0005634">
    <property type="term" value="C:nucleus"/>
    <property type="evidence" value="ECO:0007669"/>
    <property type="project" value="TreeGrafter"/>
</dbReference>
<organism evidence="2 3">
    <name type="scientific">Lactarius akahatsu</name>
    <dbReference type="NCBI Taxonomy" id="416441"/>
    <lineage>
        <taxon>Eukaryota</taxon>
        <taxon>Fungi</taxon>
        <taxon>Dikarya</taxon>
        <taxon>Basidiomycota</taxon>
        <taxon>Agaricomycotina</taxon>
        <taxon>Agaricomycetes</taxon>
        <taxon>Russulales</taxon>
        <taxon>Russulaceae</taxon>
        <taxon>Lactarius</taxon>
    </lineage>
</organism>
<dbReference type="PANTHER" id="PTHR13271:SF34">
    <property type="entry name" value="N-LYSINE METHYLTRANSFERASE SETD6"/>
    <property type="match status" value="1"/>
</dbReference>
<name>A0AAD4LUR4_9AGAM</name>
<dbReference type="Proteomes" id="UP001201163">
    <property type="component" value="Unassembled WGS sequence"/>
</dbReference>
<dbReference type="AlphaFoldDB" id="A0AAD4LUR4"/>
<protein>
    <submittedName>
        <fullName evidence="2">SET domain-containing protein</fullName>
    </submittedName>
</protein>
<feature type="chain" id="PRO_5042273850" evidence="1">
    <location>
        <begin position="24"/>
        <end position="433"/>
    </location>
</feature>
<dbReference type="InterPro" id="IPR046341">
    <property type="entry name" value="SET_dom_sf"/>
</dbReference>
<sequence>HSPCGHDATLALALALYSEQLLASRSRWAGYLQSLPTDQNWDGIALFWGLPLSRNTSDGHRTESDGLDFDNDAVEAKRWLNGTEAQMHFFLPGQPLLSEILNFYSSVAAPLLKTAGFSPSEREFQHAYALVSSRAFMVDAYHGLAMVPIADAFNHSQDHTVHLESDYDVCTFCGSLSECPHDTENREDMAVPASRADAADPDNTCEMVANAPAAPGEEIFNTYGASLSNAELLMRYGFMLDANDNDVLTWTTEEIWDAAGAALSDPHLCRWEDEIGYGVCMEILRNWLYDRGWADSELVVDTELEDNKNAFYMTADGIISHKLWVGIALASLQRQGGVKVEVIQTHQLLSSMARVQIQLEQGQATAGGVDDDSDAYEVRDYAAPDGACLHIITIWADNGIIKIMQHSFAMPSGLVVPPKIVWFLGNACCACLR</sequence>
<dbReference type="SUPFAM" id="SSF82199">
    <property type="entry name" value="SET domain"/>
    <property type="match status" value="1"/>
</dbReference>
<dbReference type="Gene3D" id="3.90.1410.10">
    <property type="entry name" value="set domain protein methyltransferase, domain 1"/>
    <property type="match status" value="1"/>
</dbReference>
<gene>
    <name evidence="2" type="ORF">EDB92DRAFT_1790039</name>
</gene>
<evidence type="ECO:0000313" key="2">
    <source>
        <dbReference type="EMBL" id="KAH9000250.1"/>
    </source>
</evidence>
<dbReference type="PANTHER" id="PTHR13271">
    <property type="entry name" value="UNCHARACTERIZED PUTATIVE METHYLTRANSFERASE"/>
    <property type="match status" value="1"/>
</dbReference>
<keyword evidence="3" id="KW-1185">Reference proteome</keyword>
<dbReference type="CDD" id="cd10527">
    <property type="entry name" value="SET_LSMT"/>
    <property type="match status" value="1"/>
</dbReference>
<feature type="signal peptide" evidence="1">
    <location>
        <begin position="1"/>
        <end position="23"/>
    </location>
</feature>
<comment type="caution">
    <text evidence="2">The sequence shown here is derived from an EMBL/GenBank/DDBJ whole genome shotgun (WGS) entry which is preliminary data.</text>
</comment>
<reference evidence="2" key="1">
    <citation type="submission" date="2022-01" db="EMBL/GenBank/DDBJ databases">
        <title>Comparative genomics reveals a dynamic genome evolution in the ectomycorrhizal milk-cap (Lactarius) mushrooms.</title>
        <authorList>
            <consortium name="DOE Joint Genome Institute"/>
            <person name="Lebreton A."/>
            <person name="Tang N."/>
            <person name="Kuo A."/>
            <person name="LaButti K."/>
            <person name="Drula E."/>
            <person name="Barry K."/>
            <person name="Clum A."/>
            <person name="Lipzen A."/>
            <person name="Mousain D."/>
            <person name="Ng V."/>
            <person name="Wang R."/>
            <person name="Wang X."/>
            <person name="Dai Y."/>
            <person name="Henrissat B."/>
            <person name="Grigoriev I.V."/>
            <person name="Guerin-Laguette A."/>
            <person name="Yu F."/>
            <person name="Martin F.M."/>
        </authorList>
    </citation>
    <scope>NUCLEOTIDE SEQUENCE</scope>
    <source>
        <strain evidence="2">QP</strain>
    </source>
</reference>
<proteinExistence type="predicted"/>
<keyword evidence="1" id="KW-0732">Signal</keyword>
<evidence type="ECO:0000256" key="1">
    <source>
        <dbReference type="SAM" id="SignalP"/>
    </source>
</evidence>
<accession>A0AAD4LUR4</accession>
<feature type="non-terminal residue" evidence="2">
    <location>
        <position position="1"/>
    </location>
</feature>
<dbReference type="EMBL" id="JAKELL010000002">
    <property type="protein sequence ID" value="KAH9000250.1"/>
    <property type="molecule type" value="Genomic_DNA"/>
</dbReference>
<evidence type="ECO:0000313" key="3">
    <source>
        <dbReference type="Proteomes" id="UP001201163"/>
    </source>
</evidence>